<accession>A0A9E9C9E2</accession>
<dbReference type="AlphaFoldDB" id="A0A9E9C9E2"/>
<reference evidence="1" key="1">
    <citation type="submission" date="2022-12" db="EMBL/GenBank/DDBJ databases">
        <title>Polyphasic identification of a Novel Hot-Spring Cyanobacterium Ocullathermofonsia sinensis gen nov. sp. nov. and Genomic Insights on its Adaptations to the Thermal Habitat.</title>
        <authorList>
            <person name="Daroch M."/>
            <person name="Tang J."/>
            <person name="Jiang Y."/>
        </authorList>
    </citation>
    <scope>NUCLEOTIDE SEQUENCE</scope>
    <source>
        <strain evidence="1">PKUAC-SCTA174</strain>
    </source>
</reference>
<dbReference type="KEGG" id="tsin:OXH18_05635"/>
<dbReference type="Pfam" id="PF20102">
    <property type="entry name" value="DUF6492"/>
    <property type="match status" value="1"/>
</dbReference>
<dbReference type="InterPro" id="IPR045499">
    <property type="entry name" value="DUF6492"/>
</dbReference>
<dbReference type="Proteomes" id="UP001163152">
    <property type="component" value="Chromosome"/>
</dbReference>
<organism evidence="1 2">
    <name type="scientific">Thermocoleostomius sinensis A174</name>
    <dbReference type="NCBI Taxonomy" id="2016057"/>
    <lineage>
        <taxon>Bacteria</taxon>
        <taxon>Bacillati</taxon>
        <taxon>Cyanobacteriota</taxon>
        <taxon>Cyanophyceae</taxon>
        <taxon>Oculatellales</taxon>
        <taxon>Oculatellaceae</taxon>
        <taxon>Thermocoleostomius</taxon>
    </lineage>
</organism>
<dbReference type="RefSeq" id="WP_268611440.1">
    <property type="nucleotide sequence ID" value="NZ_CP113797.1"/>
</dbReference>
<evidence type="ECO:0000313" key="1">
    <source>
        <dbReference type="EMBL" id="WAL61473.1"/>
    </source>
</evidence>
<dbReference type="EMBL" id="CP113797">
    <property type="protein sequence ID" value="WAL61473.1"/>
    <property type="molecule type" value="Genomic_DNA"/>
</dbReference>
<sequence>MTTFRFSLITPSYKPDFERCQLLCRSIEKFAQTAINHYIVVDRQDLALFRQLQGAQTHIVTKEEIVPWWIKRLPRVNAWLNFRGLPIRGWILQQIIKLAMAETITDEVLVFIDSDVFFIRPFNLEDIFIQDDKVRLFRIAQRSPFPEYEKTAIELLGIPAIPSNKYIGQIVSWKRDNVLKLHRHIEAVSGKHWIAAVASHWHLSEYVLYGAFVDYILQEQAGHYYDEGAYCLGYWKDVPLSKPQLEEFCQRIQPEHIAVMVSAKAGMTPDDYATSIEEAAYVTNS</sequence>
<protein>
    <submittedName>
        <fullName evidence="1">DUF6492 family protein</fullName>
    </submittedName>
</protein>
<name>A0A9E9C9E2_9CYAN</name>
<keyword evidence="2" id="KW-1185">Reference proteome</keyword>
<gene>
    <name evidence="1" type="ORF">OXH18_05635</name>
</gene>
<evidence type="ECO:0000313" key="2">
    <source>
        <dbReference type="Proteomes" id="UP001163152"/>
    </source>
</evidence>
<proteinExistence type="predicted"/>